<reference evidence="1" key="1">
    <citation type="submission" date="2014-05" db="EMBL/GenBank/DDBJ databases">
        <title>The transcriptome of the halophilic microalga Tetraselmis sp. GSL018 isolated from the Great Salt Lake, Utah.</title>
        <authorList>
            <person name="Jinkerson R.E."/>
            <person name="D'Adamo S."/>
            <person name="Posewitz M.C."/>
        </authorList>
    </citation>
    <scope>NUCLEOTIDE SEQUENCE</scope>
    <source>
        <strain evidence="1">GSL018</strain>
    </source>
</reference>
<accession>A0A061RRV8</accession>
<protein>
    <submittedName>
        <fullName evidence="1">Uncharacterized protein</fullName>
    </submittedName>
</protein>
<feature type="non-terminal residue" evidence="1">
    <location>
        <position position="89"/>
    </location>
</feature>
<organism evidence="1">
    <name type="scientific">Tetraselmis sp. GSL018</name>
    <dbReference type="NCBI Taxonomy" id="582737"/>
    <lineage>
        <taxon>Eukaryota</taxon>
        <taxon>Viridiplantae</taxon>
        <taxon>Chlorophyta</taxon>
        <taxon>core chlorophytes</taxon>
        <taxon>Chlorodendrophyceae</taxon>
        <taxon>Chlorodendrales</taxon>
        <taxon>Chlorodendraceae</taxon>
        <taxon>Tetraselmis</taxon>
    </lineage>
</organism>
<gene>
    <name evidence="1" type="ORF">TSPGSL018_29235</name>
</gene>
<proteinExistence type="predicted"/>
<name>A0A061RRV8_9CHLO</name>
<dbReference type="EMBL" id="GBEZ01012612">
    <property type="protein sequence ID" value="JAC73291.1"/>
    <property type="molecule type" value="Transcribed_RNA"/>
</dbReference>
<dbReference type="AlphaFoldDB" id="A0A061RRV8"/>
<evidence type="ECO:0000313" key="1">
    <source>
        <dbReference type="EMBL" id="JAC73291.1"/>
    </source>
</evidence>
<sequence>MAVPAFLPFRVRQQEKEHQQLFGMSLPQPRIRQSGCEVQFVPDFCFCAGLFFPTATAQQLGKQTFFLSLTLAPLLTPDCYPSVHAYVVV</sequence>